<comment type="caution">
    <text evidence="1">The sequence shown here is derived from an EMBL/GenBank/DDBJ whole genome shotgun (WGS) entry which is preliminary data.</text>
</comment>
<sequence>MSLAESNLLHDVAAGIQLHGWIVHAVEGEGITPYAYTVGLISQGRPELLVAAAVYDREHVVVAELVWTREK</sequence>
<evidence type="ECO:0000313" key="1">
    <source>
        <dbReference type="EMBL" id="MFD1937566.1"/>
    </source>
</evidence>
<dbReference type="Pfam" id="PF14081">
    <property type="entry name" value="DUF4262"/>
    <property type="match status" value="1"/>
</dbReference>
<protein>
    <submittedName>
        <fullName evidence="1">DUF4262 domain-containing protein</fullName>
    </submittedName>
</protein>
<name>A0ABW4T773_9ACTN</name>
<proteinExistence type="predicted"/>
<dbReference type="Proteomes" id="UP001597368">
    <property type="component" value="Unassembled WGS sequence"/>
</dbReference>
<accession>A0ABW4T773</accession>
<gene>
    <name evidence="1" type="ORF">ACFSKW_39475</name>
</gene>
<dbReference type="InterPro" id="IPR025358">
    <property type="entry name" value="DUF4262"/>
</dbReference>
<evidence type="ECO:0000313" key="2">
    <source>
        <dbReference type="Proteomes" id="UP001597368"/>
    </source>
</evidence>
<dbReference type="EMBL" id="JBHUFV010000061">
    <property type="protein sequence ID" value="MFD1937566.1"/>
    <property type="molecule type" value="Genomic_DNA"/>
</dbReference>
<keyword evidence="2" id="KW-1185">Reference proteome</keyword>
<organism evidence="1 2">
    <name type="scientific">Nonomuraea mangrovi</name>
    <dbReference type="NCBI Taxonomy" id="2316207"/>
    <lineage>
        <taxon>Bacteria</taxon>
        <taxon>Bacillati</taxon>
        <taxon>Actinomycetota</taxon>
        <taxon>Actinomycetes</taxon>
        <taxon>Streptosporangiales</taxon>
        <taxon>Streptosporangiaceae</taxon>
        <taxon>Nonomuraea</taxon>
    </lineage>
</organism>
<dbReference type="RefSeq" id="WP_379578864.1">
    <property type="nucleotide sequence ID" value="NZ_JBHUFV010000061.1"/>
</dbReference>
<reference evidence="2" key="1">
    <citation type="journal article" date="2019" name="Int. J. Syst. Evol. Microbiol.">
        <title>The Global Catalogue of Microorganisms (GCM) 10K type strain sequencing project: providing services to taxonomists for standard genome sequencing and annotation.</title>
        <authorList>
            <consortium name="The Broad Institute Genomics Platform"/>
            <consortium name="The Broad Institute Genome Sequencing Center for Infectious Disease"/>
            <person name="Wu L."/>
            <person name="Ma J."/>
        </authorList>
    </citation>
    <scope>NUCLEOTIDE SEQUENCE [LARGE SCALE GENOMIC DNA]</scope>
    <source>
        <strain evidence="2">ICMP 6774ER</strain>
    </source>
</reference>